<dbReference type="InterPro" id="IPR038717">
    <property type="entry name" value="Tc1-like_DDE_dom"/>
</dbReference>
<dbReference type="InterPro" id="IPR009057">
    <property type="entry name" value="Homeodomain-like_sf"/>
</dbReference>
<dbReference type="Gene3D" id="3.30.420.10">
    <property type="entry name" value="Ribonuclease H-like superfamily/Ribonuclease H"/>
    <property type="match status" value="1"/>
</dbReference>
<dbReference type="Pfam" id="PF13592">
    <property type="entry name" value="HTH_33"/>
    <property type="match status" value="1"/>
</dbReference>
<feature type="domain" description="RNA polymerase sigma factor 70 region 4 type 2" evidence="1">
    <location>
        <begin position="20"/>
        <end position="57"/>
    </location>
</feature>
<proteinExistence type="predicted"/>
<evidence type="ECO:0000313" key="5">
    <source>
        <dbReference type="Proteomes" id="UP001524569"/>
    </source>
</evidence>
<feature type="domain" description="Winged helix-turn helix" evidence="3">
    <location>
        <begin position="102"/>
        <end position="160"/>
    </location>
</feature>
<comment type="caution">
    <text evidence="4">The sequence shown here is derived from an EMBL/GenBank/DDBJ whole genome shotgun (WGS) entry which is preliminary data.</text>
</comment>
<sequence>MEKQKIDARKLTVEGRALLRQMVVRLRKQSGLSHQELARVAGVHQRTVEEWLARARKEGEGALQEKTRGRRIGVGRKLTMADECWLRDQIVGDCPQQLKLPFALWTRPAIKALIRERFGVDMQDRLVGKYLKRWGFTPQRPIKRALEQDPVKVAEWLEKTYPQIVTRAKAEGATILWGDETAVKEDTHWIRGYAPKGQTPVLKTPTRWHKLSMISAISARGEVAFQIVEGSINTARFLEFLARLIEGATRKIFLVVDNLRVHHARQVSDWLSDKRDRIELVFLPPYAPESNPDEYLNRDFKTALRSGPVSKSTDELLEKAHAFMNRIAALPNHVAAYFKHPSAAYAARGI</sequence>
<dbReference type="RefSeq" id="WP_256611588.1">
    <property type="nucleotide sequence ID" value="NZ_JANIBM010000021.1"/>
</dbReference>
<dbReference type="Gene3D" id="1.10.10.10">
    <property type="entry name" value="Winged helix-like DNA-binding domain superfamily/Winged helix DNA-binding domain"/>
    <property type="match status" value="1"/>
</dbReference>
<dbReference type="PANTHER" id="PTHR46564:SF1">
    <property type="entry name" value="TRANSPOSASE"/>
    <property type="match status" value="1"/>
</dbReference>
<dbReference type="InterPro" id="IPR036388">
    <property type="entry name" value="WH-like_DNA-bd_sf"/>
</dbReference>
<dbReference type="Proteomes" id="UP001524569">
    <property type="component" value="Unassembled WGS sequence"/>
</dbReference>
<evidence type="ECO:0000259" key="2">
    <source>
        <dbReference type="Pfam" id="PF13358"/>
    </source>
</evidence>
<name>A0ABT1UKE0_9GAMM</name>
<dbReference type="InterPro" id="IPR047655">
    <property type="entry name" value="Transpos_IS630-like"/>
</dbReference>
<dbReference type="Pfam" id="PF13358">
    <property type="entry name" value="DDE_3"/>
    <property type="match status" value="1"/>
</dbReference>
<feature type="domain" description="Tc1-like transposase DDE" evidence="2">
    <location>
        <begin position="175"/>
        <end position="316"/>
    </location>
</feature>
<dbReference type="SUPFAM" id="SSF46689">
    <property type="entry name" value="Homeodomain-like"/>
    <property type="match status" value="1"/>
</dbReference>
<dbReference type="Pfam" id="PF08281">
    <property type="entry name" value="Sigma70_r4_2"/>
    <property type="match status" value="1"/>
</dbReference>
<protein>
    <submittedName>
        <fullName evidence="4">IS630 family transposase</fullName>
    </submittedName>
</protein>
<evidence type="ECO:0000259" key="3">
    <source>
        <dbReference type="Pfam" id="PF13592"/>
    </source>
</evidence>
<gene>
    <name evidence="4" type="ORF">NP603_14350</name>
</gene>
<dbReference type="PANTHER" id="PTHR46564">
    <property type="entry name" value="TRANSPOSASE"/>
    <property type="match status" value="1"/>
</dbReference>
<organism evidence="4 5">
    <name type="scientific">Methylomonas aurea</name>
    <dbReference type="NCBI Taxonomy" id="2952224"/>
    <lineage>
        <taxon>Bacteria</taxon>
        <taxon>Pseudomonadati</taxon>
        <taxon>Pseudomonadota</taxon>
        <taxon>Gammaproteobacteria</taxon>
        <taxon>Methylococcales</taxon>
        <taxon>Methylococcaceae</taxon>
        <taxon>Methylomonas</taxon>
    </lineage>
</organism>
<reference evidence="4 5" key="1">
    <citation type="submission" date="2022-07" db="EMBL/GenBank/DDBJ databases">
        <title>Methylomonas rivi sp. nov., Methylomonas rosea sp. nov., Methylomonas aureus sp. nov. and Methylomonas subterranea sp. nov., four novel methanotrophs isolated from a freshwater creek and the deep terrestrial subsurface.</title>
        <authorList>
            <person name="Abin C."/>
            <person name="Sankaranarayanan K."/>
            <person name="Garner C."/>
            <person name="Sindelar R."/>
            <person name="Kotary K."/>
            <person name="Garner R."/>
            <person name="Barclay S."/>
            <person name="Lawson P."/>
            <person name="Krumholz L."/>
        </authorList>
    </citation>
    <scope>NUCLEOTIDE SEQUENCE [LARGE SCALE GENOMIC DNA]</scope>
    <source>
        <strain evidence="4 5">SURF-1</strain>
    </source>
</reference>
<dbReference type="NCBIfam" id="NF033545">
    <property type="entry name" value="transpos_IS630"/>
    <property type="match status" value="1"/>
</dbReference>
<dbReference type="InterPro" id="IPR025959">
    <property type="entry name" value="Winged_HTH_dom"/>
</dbReference>
<evidence type="ECO:0000313" key="4">
    <source>
        <dbReference type="EMBL" id="MCQ8182298.1"/>
    </source>
</evidence>
<evidence type="ECO:0000259" key="1">
    <source>
        <dbReference type="Pfam" id="PF08281"/>
    </source>
</evidence>
<accession>A0ABT1UKE0</accession>
<keyword evidence="5" id="KW-1185">Reference proteome</keyword>
<dbReference type="InterPro" id="IPR036397">
    <property type="entry name" value="RNaseH_sf"/>
</dbReference>
<dbReference type="EMBL" id="JANIBM010000021">
    <property type="protein sequence ID" value="MCQ8182298.1"/>
    <property type="molecule type" value="Genomic_DNA"/>
</dbReference>
<dbReference type="InterPro" id="IPR013249">
    <property type="entry name" value="RNA_pol_sigma70_r4_t2"/>
</dbReference>